<comment type="caution">
    <text evidence="2">The sequence shown here is derived from an EMBL/GenBank/DDBJ whole genome shotgun (WGS) entry which is preliminary data.</text>
</comment>
<evidence type="ECO:0000313" key="3">
    <source>
        <dbReference type="Proteomes" id="UP000306196"/>
    </source>
</evidence>
<dbReference type="RefSeq" id="WP_138085363.1">
    <property type="nucleotide sequence ID" value="NZ_VAUV01000004.1"/>
</dbReference>
<keyword evidence="1" id="KW-1133">Transmembrane helix</keyword>
<accession>A0A5R8KJH0</accession>
<keyword evidence="1" id="KW-0472">Membrane</keyword>
<reference evidence="2 3" key="1">
    <citation type="submission" date="2019-05" db="EMBL/GenBank/DDBJ databases">
        <title>Verrucobacter flavum gen. nov., sp. nov. a new member of the family Verrucomicrobiaceae.</title>
        <authorList>
            <person name="Szuroczki S."/>
            <person name="Abbaszade G."/>
            <person name="Szabo A."/>
            <person name="Felfoldi T."/>
            <person name="Schumann P."/>
            <person name="Boka K."/>
            <person name="Keki Z."/>
            <person name="Toumi M."/>
            <person name="Toth E."/>
        </authorList>
    </citation>
    <scope>NUCLEOTIDE SEQUENCE [LARGE SCALE GENOMIC DNA]</scope>
    <source>
        <strain evidence="2 3">MG-N-17</strain>
    </source>
</reference>
<sequence>MSFSLKSCLGSLAAVLLLSGCLDYEEEMTIKENLSGEARITLTLPDSLVGKFSEVQGQVTAAKIKEHLDKVSGVRLLSHELRQGRQPVVKMVLSFDSLEAWNEAVALHPQAVVLAGKFTKEKTEKGMVIERQLGGGMALPNGLPDFNFVNYTTKYASPIVATNSRQLNAHGNEVRYRYQLSELMQQQPMMSTTVEHHLPWLMLVAGSVAALAVLWKVWGMVKPKSKRKG</sequence>
<evidence type="ECO:0008006" key="4">
    <source>
        <dbReference type="Google" id="ProtNLM"/>
    </source>
</evidence>
<name>A0A5R8KJH0_9BACT</name>
<dbReference type="EMBL" id="VAUV01000004">
    <property type="protein sequence ID" value="TLD71769.1"/>
    <property type="molecule type" value="Genomic_DNA"/>
</dbReference>
<protein>
    <recommendedName>
        <fullName evidence="4">DUF3153 domain-containing protein</fullName>
    </recommendedName>
</protein>
<dbReference type="PROSITE" id="PS51257">
    <property type="entry name" value="PROKAR_LIPOPROTEIN"/>
    <property type="match status" value="1"/>
</dbReference>
<proteinExistence type="predicted"/>
<dbReference type="Proteomes" id="UP000306196">
    <property type="component" value="Unassembled WGS sequence"/>
</dbReference>
<feature type="transmembrane region" description="Helical" evidence="1">
    <location>
        <begin position="198"/>
        <end position="218"/>
    </location>
</feature>
<evidence type="ECO:0000256" key="1">
    <source>
        <dbReference type="SAM" id="Phobius"/>
    </source>
</evidence>
<keyword evidence="3" id="KW-1185">Reference proteome</keyword>
<keyword evidence="1" id="KW-0812">Transmembrane</keyword>
<evidence type="ECO:0000313" key="2">
    <source>
        <dbReference type="EMBL" id="TLD71769.1"/>
    </source>
</evidence>
<gene>
    <name evidence="2" type="ORF">FEM03_06425</name>
</gene>
<dbReference type="AlphaFoldDB" id="A0A5R8KJH0"/>
<organism evidence="2 3">
    <name type="scientific">Phragmitibacter flavus</name>
    <dbReference type="NCBI Taxonomy" id="2576071"/>
    <lineage>
        <taxon>Bacteria</taxon>
        <taxon>Pseudomonadati</taxon>
        <taxon>Verrucomicrobiota</taxon>
        <taxon>Verrucomicrobiia</taxon>
        <taxon>Verrucomicrobiales</taxon>
        <taxon>Verrucomicrobiaceae</taxon>
        <taxon>Phragmitibacter</taxon>
    </lineage>
</organism>